<feature type="transmembrane region" description="Helical" evidence="6">
    <location>
        <begin position="203"/>
        <end position="219"/>
    </location>
</feature>
<reference evidence="8 9" key="1">
    <citation type="journal article" date="2009" name="Appl. Environ. Microbiol.">
        <title>Genome analysis of the meat starter culture bacterium Staphylococcus carnosus TM300.</title>
        <authorList>
            <person name="Rosenstein R."/>
            <person name="Nerz C."/>
            <person name="Biswas L."/>
            <person name="Resch A."/>
            <person name="Raddatz G."/>
            <person name="Schuster S.C."/>
            <person name="Goetz F."/>
        </authorList>
    </citation>
    <scope>NUCLEOTIDE SEQUENCE [LARGE SCALE GENOMIC DNA]</scope>
    <source>
        <strain evidence="8 9">TM300</strain>
    </source>
</reference>
<dbReference type="EMBL" id="AM295250">
    <property type="protein sequence ID" value="CAL27218.1"/>
    <property type="molecule type" value="Genomic_DNA"/>
</dbReference>
<feature type="transmembrane region" description="Helical" evidence="6">
    <location>
        <begin position="58"/>
        <end position="75"/>
    </location>
</feature>
<dbReference type="BioCyc" id="SCAR396513:SCA_RS01555-MONOMER"/>
<dbReference type="eggNOG" id="COG0577">
    <property type="taxonomic scope" value="Bacteria"/>
</dbReference>
<dbReference type="PANTHER" id="PTHR46795">
    <property type="entry name" value="ABC TRANSPORTER PERMEASE-RELATED-RELATED"/>
    <property type="match status" value="1"/>
</dbReference>
<feature type="transmembrane region" description="Helical" evidence="6">
    <location>
        <begin position="109"/>
        <end position="133"/>
    </location>
</feature>
<keyword evidence="9" id="KW-1185">Reference proteome</keyword>
<evidence type="ECO:0000256" key="5">
    <source>
        <dbReference type="ARBA" id="ARBA00023136"/>
    </source>
</evidence>
<evidence type="ECO:0000256" key="3">
    <source>
        <dbReference type="ARBA" id="ARBA00022692"/>
    </source>
</evidence>
<dbReference type="GO" id="GO:0055085">
    <property type="term" value="P:transmembrane transport"/>
    <property type="evidence" value="ECO:0007669"/>
    <property type="project" value="UniProtKB-UniRule"/>
</dbReference>
<feature type="transmembrane region" description="Helical" evidence="6">
    <location>
        <begin position="570"/>
        <end position="592"/>
    </location>
</feature>
<evidence type="ECO:0000313" key="8">
    <source>
        <dbReference type="EMBL" id="CAL27218.1"/>
    </source>
</evidence>
<dbReference type="InterPro" id="IPR052536">
    <property type="entry name" value="ABC-4_Integral_Memb_Prot"/>
</dbReference>
<sequence>MTFKHIVLKNLKKNLRHYGLYLFSLIFSIALYFSFVTLKYTKNINNEASAKIIREGANVGSVFLFIIIVIFLMYVNQLFIKQRVKELGLYQLIGLTRTNIIRMLMLEQFVIFIMTGIVGIVGGLLGSRFLLLILVKLMNIKESIHLSFSFKAFIATILMLFLAYVLIVIQNAVFIKRRSILKLMKTRQATDVKDNKITKLERIFGVVGIIMIAIGYVLALDIKLYAIIIVPLLVLFLTIVGAYFFFRSTVSLLFKTLKKRKGGNVNINDVIFTSSIMHRMKKNALSLTIIAVISAITVTVLCFSAITLKSENTQINLTAPFDATIQKQQKAEQYRTLLDQHNIQYHENYKQLLDLPRIKNNLYKGKYVSLMGIQITSEKYVEGAHITRGKGELVQPYGTSDTLTLNKINEHSYAQFDDKNKKPLVRIKVKPSDLDIKFALITLRGGPLLILNQEDYQLIKEKAAYDKDNLVNQYGFTFKEKNQEAEATQLLHQVNPDYETQKEISEQYRSFSSVFLFVSSFLGIAFLIAAGYIIYIKQMDETEDEMENFKILRKLGFTQEDMRKGLILKVLFNFGLPLIVGLLHAYFASWAFLKLMGSNDHSPVILVMVLYTIIYACFAVIAYTHMKRTIRQSI</sequence>
<evidence type="ECO:0000259" key="7">
    <source>
        <dbReference type="Pfam" id="PF02687"/>
    </source>
</evidence>
<keyword evidence="4 6" id="KW-1133">Transmembrane helix</keyword>
<dbReference type="Pfam" id="PF02687">
    <property type="entry name" value="FtsX"/>
    <property type="match status" value="2"/>
</dbReference>
<feature type="transmembrane region" description="Helical" evidence="6">
    <location>
        <begin position="153"/>
        <end position="175"/>
    </location>
</feature>
<dbReference type="AlphaFoldDB" id="B9DK86"/>
<feature type="domain" description="ABC3 transporter permease C-terminal" evidence="7">
    <location>
        <begin position="59"/>
        <end position="175"/>
    </location>
</feature>
<dbReference type="PIRSF" id="PIRSF018968">
    <property type="entry name" value="ABC_permease_BceB"/>
    <property type="match status" value="1"/>
</dbReference>
<dbReference type="GeneID" id="93795234"/>
<proteinExistence type="inferred from homology"/>
<keyword evidence="3 6" id="KW-0812">Transmembrane</keyword>
<dbReference type="GO" id="GO:0005886">
    <property type="term" value="C:plasma membrane"/>
    <property type="evidence" value="ECO:0007669"/>
    <property type="project" value="UniProtKB-SubCell"/>
</dbReference>
<accession>B9DK86</accession>
<dbReference type="Proteomes" id="UP000000444">
    <property type="component" value="Chromosome"/>
</dbReference>
<dbReference type="RefSeq" id="WP_015899563.1">
    <property type="nucleotide sequence ID" value="NC_012121.1"/>
</dbReference>
<dbReference type="KEGG" id="sca:SCA_0305"/>
<evidence type="ECO:0000256" key="1">
    <source>
        <dbReference type="ARBA" id="ARBA00004651"/>
    </source>
</evidence>
<keyword evidence="2 6" id="KW-1003">Cell membrane</keyword>
<feature type="domain" description="ABC3 transporter permease C-terminal" evidence="7">
    <location>
        <begin position="521"/>
        <end position="619"/>
    </location>
</feature>
<feature type="transmembrane region" description="Helical" evidence="6">
    <location>
        <begin position="284"/>
        <end position="306"/>
    </location>
</feature>
<feature type="transmembrane region" description="Helical" evidence="6">
    <location>
        <begin position="20"/>
        <end position="38"/>
    </location>
</feature>
<feature type="transmembrane region" description="Helical" evidence="6">
    <location>
        <begin position="225"/>
        <end position="246"/>
    </location>
</feature>
<dbReference type="InterPro" id="IPR003838">
    <property type="entry name" value="ABC3_permease_C"/>
</dbReference>
<dbReference type="HOGENOM" id="CLU_022800_2_2_9"/>
<evidence type="ECO:0000256" key="6">
    <source>
        <dbReference type="PIRNR" id="PIRNR018968"/>
    </source>
</evidence>
<keyword evidence="5 6" id="KW-0472">Membrane</keyword>
<feature type="transmembrane region" description="Helical" evidence="6">
    <location>
        <begin position="604"/>
        <end position="624"/>
    </location>
</feature>
<feature type="transmembrane region" description="Helical" evidence="6">
    <location>
        <begin position="514"/>
        <end position="536"/>
    </location>
</feature>
<protein>
    <submittedName>
        <fullName evidence="8">ABC transporter permease</fullName>
    </submittedName>
</protein>
<dbReference type="OrthoDB" id="1705903at2"/>
<dbReference type="PANTHER" id="PTHR46795:SF3">
    <property type="entry name" value="ABC TRANSPORTER PERMEASE"/>
    <property type="match status" value="1"/>
</dbReference>
<gene>
    <name evidence="8" type="ordered locus">Sca_0305</name>
</gene>
<evidence type="ECO:0000313" key="9">
    <source>
        <dbReference type="Proteomes" id="UP000000444"/>
    </source>
</evidence>
<keyword evidence="6" id="KW-0813">Transport</keyword>
<name>B9DK86_STACT</name>
<evidence type="ECO:0000256" key="2">
    <source>
        <dbReference type="ARBA" id="ARBA00022475"/>
    </source>
</evidence>
<organism evidence="8 9">
    <name type="scientific">Staphylococcus carnosus (strain TM300)</name>
    <dbReference type="NCBI Taxonomy" id="396513"/>
    <lineage>
        <taxon>Bacteria</taxon>
        <taxon>Bacillati</taxon>
        <taxon>Bacillota</taxon>
        <taxon>Bacilli</taxon>
        <taxon>Bacillales</taxon>
        <taxon>Staphylococcaceae</taxon>
        <taxon>Staphylococcus</taxon>
    </lineage>
</organism>
<comment type="similarity">
    <text evidence="6">Belongs to the ABC-4 integral membrane protein family.</text>
</comment>
<evidence type="ECO:0000256" key="4">
    <source>
        <dbReference type="ARBA" id="ARBA00022989"/>
    </source>
</evidence>
<dbReference type="InterPro" id="IPR027022">
    <property type="entry name" value="ABC_permease_BceB-typ"/>
</dbReference>
<comment type="subcellular location">
    <subcellularLocation>
        <location evidence="1 6">Cell membrane</location>
        <topology evidence="1 6">Multi-pass membrane protein</topology>
    </subcellularLocation>
</comment>